<dbReference type="InterPro" id="IPR005335">
    <property type="entry name" value="Terminase_ssu"/>
</dbReference>
<name>A0A7S8E834_9CHLR</name>
<keyword evidence="2" id="KW-0231">Viral genome packaging</keyword>
<evidence type="ECO:0000313" key="3">
    <source>
        <dbReference type="EMBL" id="QPC82101.1"/>
    </source>
</evidence>
<proteinExistence type="predicted"/>
<sequence>MALNYRKQIFAEAWLRSKNQTAAAVEAGYSARSAYNQGYRLMKDDDVQEYIRARMEENRAGADEVLMRLVDRANGSMAMFGDVDKSGDFKLDFGKAQQLGALHLIKKMRRMTERRTIGEEDEIERTTIEIELYDAQQADTLLGRYNKMFTDKIEVTDPQMALLADIRSGAVDYESLAHEFGESFARTAFEDAGIPVPAEDGASAPADED</sequence>
<dbReference type="AlphaFoldDB" id="A0A7S8E834"/>
<evidence type="ECO:0000256" key="1">
    <source>
        <dbReference type="ARBA" id="ARBA00022612"/>
    </source>
</evidence>
<dbReference type="EMBL" id="CP062983">
    <property type="protein sequence ID" value="QPC82101.1"/>
    <property type="molecule type" value="Genomic_DNA"/>
</dbReference>
<dbReference type="Gene3D" id="1.10.10.1400">
    <property type="entry name" value="Terminase, small subunit, N-terminal DNA-binding domain, HTH motif"/>
    <property type="match status" value="1"/>
</dbReference>
<dbReference type="RefSeq" id="WP_195170170.1">
    <property type="nucleotide sequence ID" value="NZ_CP062983.1"/>
</dbReference>
<dbReference type="InterPro" id="IPR038713">
    <property type="entry name" value="Terminase_Gp1_N_sf"/>
</dbReference>
<reference evidence="3 4" key="1">
    <citation type="submission" date="2020-02" db="EMBL/GenBank/DDBJ databases">
        <authorList>
            <person name="Zheng R.K."/>
            <person name="Sun C.M."/>
        </authorList>
    </citation>
    <scope>NUCLEOTIDE SEQUENCE [LARGE SCALE GENOMIC DNA]</scope>
    <source>
        <strain evidence="4">rifampicinis</strain>
    </source>
</reference>
<keyword evidence="4" id="KW-1185">Reference proteome</keyword>
<organism evidence="3 4">
    <name type="scientific">Phototrophicus methaneseepsis</name>
    <dbReference type="NCBI Taxonomy" id="2710758"/>
    <lineage>
        <taxon>Bacteria</taxon>
        <taxon>Bacillati</taxon>
        <taxon>Chloroflexota</taxon>
        <taxon>Candidatus Thermofontia</taxon>
        <taxon>Phototrophicales</taxon>
        <taxon>Phototrophicaceae</taxon>
        <taxon>Phototrophicus</taxon>
    </lineage>
</organism>
<dbReference type="KEGG" id="pmet:G4Y79_20825"/>
<dbReference type="PANTHER" id="PTHR41328">
    <property type="entry name" value="TERMINASE SMALL SUBUNIT-RELATED"/>
    <property type="match status" value="1"/>
</dbReference>
<gene>
    <name evidence="3" type="ORF">G4Y79_20825</name>
</gene>
<protein>
    <submittedName>
        <fullName evidence="3">Terminase small subunit</fullName>
    </submittedName>
</protein>
<dbReference type="PANTHER" id="PTHR41328:SF2">
    <property type="entry name" value="TERMINASE SMALL SUBUNIT"/>
    <property type="match status" value="1"/>
</dbReference>
<dbReference type="Pfam" id="PF03592">
    <property type="entry name" value="Terminase_2"/>
    <property type="match status" value="1"/>
</dbReference>
<dbReference type="GO" id="GO:0051276">
    <property type="term" value="P:chromosome organization"/>
    <property type="evidence" value="ECO:0007669"/>
    <property type="project" value="InterPro"/>
</dbReference>
<keyword evidence="1" id="KW-1188">Viral release from host cell</keyword>
<evidence type="ECO:0000313" key="4">
    <source>
        <dbReference type="Proteomes" id="UP000594468"/>
    </source>
</evidence>
<dbReference type="InterPro" id="IPR052404">
    <property type="entry name" value="SPP1-like_terminase"/>
</dbReference>
<evidence type="ECO:0000256" key="2">
    <source>
        <dbReference type="ARBA" id="ARBA00023219"/>
    </source>
</evidence>
<dbReference type="Proteomes" id="UP000594468">
    <property type="component" value="Chromosome"/>
</dbReference>
<accession>A0A7S8E834</accession>